<proteinExistence type="predicted"/>
<accession>A0A915JMN6</accession>
<dbReference type="WBParaSite" id="nRc.2.0.1.t27440-RA">
    <property type="protein sequence ID" value="nRc.2.0.1.t27440-RA"/>
    <property type="gene ID" value="nRc.2.0.1.g27440"/>
</dbReference>
<reference evidence="2" key="1">
    <citation type="submission" date="2022-11" db="UniProtKB">
        <authorList>
            <consortium name="WormBaseParasite"/>
        </authorList>
    </citation>
    <scope>IDENTIFICATION</scope>
</reference>
<dbReference type="Gene3D" id="3.30.1120.160">
    <property type="match status" value="1"/>
</dbReference>
<dbReference type="Proteomes" id="UP000887565">
    <property type="component" value="Unplaced"/>
</dbReference>
<keyword evidence="1" id="KW-1185">Reference proteome</keyword>
<evidence type="ECO:0000313" key="2">
    <source>
        <dbReference type="WBParaSite" id="nRc.2.0.1.t27440-RA"/>
    </source>
</evidence>
<name>A0A915JMN6_ROMCU</name>
<evidence type="ECO:0000313" key="1">
    <source>
        <dbReference type="Proteomes" id="UP000887565"/>
    </source>
</evidence>
<sequence length="137" mass="15925">MLNCKLLKVVPNCNTFSMIGSDNRSIVEFFFDEILAFIHLTHQNYFGIDDNLGPVAVSVIRDKIELQSSKKYLAFSPYMYRIIIRLSDVAASSIWQYSSKNAQRENGTALFKLINQRKDVVKFHRPFTLKRYALRQP</sequence>
<protein>
    <submittedName>
        <fullName evidence="2">LAGLIDADG homing endonuclease</fullName>
    </submittedName>
</protein>
<dbReference type="AlphaFoldDB" id="A0A915JMN6"/>
<organism evidence="1 2">
    <name type="scientific">Romanomermis culicivorax</name>
    <name type="common">Nematode worm</name>
    <dbReference type="NCBI Taxonomy" id="13658"/>
    <lineage>
        <taxon>Eukaryota</taxon>
        <taxon>Metazoa</taxon>
        <taxon>Ecdysozoa</taxon>
        <taxon>Nematoda</taxon>
        <taxon>Enoplea</taxon>
        <taxon>Dorylaimia</taxon>
        <taxon>Mermithida</taxon>
        <taxon>Mermithoidea</taxon>
        <taxon>Mermithidae</taxon>
        <taxon>Romanomermis</taxon>
    </lineage>
</organism>